<organism evidence="4 5">
    <name type="scientific">Cladophialophora chaetospira</name>
    <dbReference type="NCBI Taxonomy" id="386627"/>
    <lineage>
        <taxon>Eukaryota</taxon>
        <taxon>Fungi</taxon>
        <taxon>Dikarya</taxon>
        <taxon>Ascomycota</taxon>
        <taxon>Pezizomycotina</taxon>
        <taxon>Eurotiomycetes</taxon>
        <taxon>Chaetothyriomycetidae</taxon>
        <taxon>Chaetothyriales</taxon>
        <taxon>Herpotrichiellaceae</taxon>
        <taxon>Cladophialophora</taxon>
    </lineage>
</organism>
<gene>
    <name evidence="4" type="ORF">H2200_007870</name>
</gene>
<evidence type="ECO:0000313" key="4">
    <source>
        <dbReference type="EMBL" id="KAJ9607791.1"/>
    </source>
</evidence>
<evidence type="ECO:0000313" key="5">
    <source>
        <dbReference type="Proteomes" id="UP001172673"/>
    </source>
</evidence>
<keyword evidence="1" id="KW-0378">Hydrolase</keyword>
<dbReference type="PROSITE" id="PS50263">
    <property type="entry name" value="CN_HYDROLASE"/>
    <property type="match status" value="1"/>
</dbReference>
<dbReference type="CDD" id="cd07197">
    <property type="entry name" value="nitrilase"/>
    <property type="match status" value="1"/>
</dbReference>
<dbReference type="PANTHER" id="PTHR43674">
    <property type="entry name" value="NITRILASE C965.09-RELATED"/>
    <property type="match status" value="1"/>
</dbReference>
<protein>
    <recommendedName>
        <fullName evidence="3">CN hydrolase domain-containing protein</fullName>
    </recommendedName>
</protein>
<evidence type="ECO:0000259" key="3">
    <source>
        <dbReference type="PROSITE" id="PS50263"/>
    </source>
</evidence>
<name>A0AA38X6P0_9EURO</name>
<dbReference type="AlphaFoldDB" id="A0AA38X6P0"/>
<dbReference type="EMBL" id="JAPDRK010000011">
    <property type="protein sequence ID" value="KAJ9607791.1"/>
    <property type="molecule type" value="Genomic_DNA"/>
</dbReference>
<dbReference type="SUPFAM" id="SSF56317">
    <property type="entry name" value="Carbon-nitrogen hydrolase"/>
    <property type="match status" value="1"/>
</dbReference>
<dbReference type="InterPro" id="IPR036526">
    <property type="entry name" value="C-N_Hydrolase_sf"/>
</dbReference>
<reference evidence="4" key="1">
    <citation type="submission" date="2022-10" db="EMBL/GenBank/DDBJ databases">
        <title>Culturing micro-colonial fungi from biological soil crusts in the Mojave desert and describing Neophaeococcomyces mojavensis, and introducing the new genera and species Taxawa tesnikishii.</title>
        <authorList>
            <person name="Kurbessoian T."/>
            <person name="Stajich J.E."/>
        </authorList>
    </citation>
    <scope>NUCLEOTIDE SEQUENCE</scope>
    <source>
        <strain evidence="4">TK_41</strain>
    </source>
</reference>
<evidence type="ECO:0000256" key="1">
    <source>
        <dbReference type="ARBA" id="ARBA00022801"/>
    </source>
</evidence>
<feature type="compositionally biased region" description="Basic and acidic residues" evidence="2">
    <location>
        <begin position="165"/>
        <end position="177"/>
    </location>
</feature>
<dbReference type="InterPro" id="IPR050345">
    <property type="entry name" value="Aliph_Amidase/BUP"/>
</dbReference>
<accession>A0AA38X6P0</accession>
<feature type="compositionally biased region" description="Polar residues" evidence="2">
    <location>
        <begin position="154"/>
        <end position="164"/>
    </location>
</feature>
<dbReference type="Pfam" id="PF00795">
    <property type="entry name" value="CN_hydrolase"/>
    <property type="match status" value="1"/>
</dbReference>
<dbReference type="InterPro" id="IPR003010">
    <property type="entry name" value="C-N_Hydrolase"/>
</dbReference>
<sequence length="333" mass="36570">MATSYESFNQKFKVALIQLYPKPLDPEHNFKQASDHIRDAASQGASLAVLPEYHLSSWTPDDERFATIAQTAYEYVPRYQALAKECKINIVPGTIVTVDPNGPGPKESNGTNGESAKSPALLNIAPFISYTGEILGSYTKTNLWIPERTVLTSGPASVRSNQPTEKAEHQQISKEEGIPNPHSVIETPLGPVGIVICWDLAFPEACRALVRQGARLIIIPTFWTRDDLTPEAREYGPDVDIQFMSSALITRSFENTCAIVFVNAGGPKDEGYAGLSQVVLPLVGKVKGSFEDGEAGMKIVECDLRTVDVAEENYKIREDLGGKDWHYGYNHGK</sequence>
<feature type="domain" description="CN hydrolase" evidence="3">
    <location>
        <begin position="12"/>
        <end position="306"/>
    </location>
</feature>
<feature type="region of interest" description="Disordered" evidence="2">
    <location>
        <begin position="98"/>
        <end position="117"/>
    </location>
</feature>
<comment type="caution">
    <text evidence="4">The sequence shown here is derived from an EMBL/GenBank/DDBJ whole genome shotgun (WGS) entry which is preliminary data.</text>
</comment>
<dbReference type="GO" id="GO:0016811">
    <property type="term" value="F:hydrolase activity, acting on carbon-nitrogen (but not peptide) bonds, in linear amides"/>
    <property type="evidence" value="ECO:0007669"/>
    <property type="project" value="TreeGrafter"/>
</dbReference>
<dbReference type="PANTHER" id="PTHR43674:SF16">
    <property type="entry name" value="CARBON-NITROGEN FAMILY, PUTATIVE (AFU_ORTHOLOGUE AFUA_5G02350)-RELATED"/>
    <property type="match status" value="1"/>
</dbReference>
<keyword evidence="5" id="KW-1185">Reference proteome</keyword>
<dbReference type="Proteomes" id="UP001172673">
    <property type="component" value="Unassembled WGS sequence"/>
</dbReference>
<evidence type="ECO:0000256" key="2">
    <source>
        <dbReference type="SAM" id="MobiDB-lite"/>
    </source>
</evidence>
<dbReference type="Gene3D" id="3.60.110.10">
    <property type="entry name" value="Carbon-nitrogen hydrolase"/>
    <property type="match status" value="1"/>
</dbReference>
<proteinExistence type="predicted"/>
<feature type="region of interest" description="Disordered" evidence="2">
    <location>
        <begin position="154"/>
        <end position="181"/>
    </location>
</feature>